<dbReference type="PROSITE" id="PS00080">
    <property type="entry name" value="MULTICOPPER_OXIDASE2"/>
    <property type="match status" value="1"/>
</dbReference>
<dbReference type="Pfam" id="PF00394">
    <property type="entry name" value="Cu-oxidase"/>
    <property type="match status" value="1"/>
</dbReference>
<evidence type="ECO:0000256" key="1">
    <source>
        <dbReference type="ARBA" id="ARBA00022723"/>
    </source>
</evidence>
<dbReference type="Proteomes" id="UP000466187">
    <property type="component" value="Chromosome"/>
</dbReference>
<gene>
    <name evidence="7" type="primary">mmcO</name>
    <name evidence="7" type="ORF">MGAD_03330</name>
</gene>
<feature type="domain" description="Plastocyanin-like" evidence="4">
    <location>
        <begin position="202"/>
        <end position="369"/>
    </location>
</feature>
<dbReference type="CDD" id="cd13896">
    <property type="entry name" value="CuRO_3_CopA"/>
    <property type="match status" value="1"/>
</dbReference>
<proteinExistence type="predicted"/>
<dbReference type="Gene3D" id="2.60.40.420">
    <property type="entry name" value="Cupredoxins - blue copper proteins"/>
    <property type="match status" value="3"/>
</dbReference>
<sequence length="526" mass="55966">MRVLPAVKSHWITMHRKRASAMVDMHGRGQWSRRSFLTATAAASVTLAACARDSSVVVPNNAIADAEARRPHSGRTVSATLTADRARVDLGGTVAETVSYNGTVPGPLVRASVGDELAVTVRNRLDRTTSVHWHGIALRNDMDGASPATPDIVAGSDFTYRFSVPHPGTYWAHPHTGLDADTGLYFPVIVDDPNEPGSYDAEWVVMLDDWTDGVGSSPAQIYDGLRNSPGGHNMPGMDMPGMSGMGTVPGVGGAGTSTLLGGDAGDVSYPYYMVNGRIPQAPSTFRVKPGHRVRIRLINSGSDTAFRVALAGHKLTVTHTDGFAVVPTDVDAVLIGMGERYDVVVTAGDGVFPLVAAAEGKNASARALLVSGSGTPPATDYVPPELQGRVGTVATFAAAPGAALPKARADADLPAELGGGMMNYDWSINGMPFSTTRPLEVHQGQRITLSFRNTSMMWHPMHLHGHTFEVLTADGRPGARKDTVIVLPMQQLRVTFDADNPGEWMLHCHNTYHQEAGMMTSLNYIG</sequence>
<dbReference type="AlphaFoldDB" id="A0A7I7WJH3"/>
<dbReference type="InterPro" id="IPR034279">
    <property type="entry name" value="CuRO_3_CopA"/>
</dbReference>
<name>A0A7I7WJH3_MYCGU</name>
<dbReference type="InterPro" id="IPR045087">
    <property type="entry name" value="Cu-oxidase_fam"/>
</dbReference>
<evidence type="ECO:0000256" key="3">
    <source>
        <dbReference type="ARBA" id="ARBA00023008"/>
    </source>
</evidence>
<dbReference type="GO" id="GO:0005507">
    <property type="term" value="F:copper ion binding"/>
    <property type="evidence" value="ECO:0007669"/>
    <property type="project" value="InterPro"/>
</dbReference>
<dbReference type="InterPro" id="IPR011707">
    <property type="entry name" value="Cu-oxidase-like_N"/>
</dbReference>
<dbReference type="SUPFAM" id="SSF49503">
    <property type="entry name" value="Cupredoxins"/>
    <property type="match status" value="3"/>
</dbReference>
<dbReference type="PANTHER" id="PTHR11709">
    <property type="entry name" value="MULTI-COPPER OXIDASE"/>
    <property type="match status" value="1"/>
</dbReference>
<accession>A0A7I7WJH3</accession>
<dbReference type="InterPro" id="IPR008972">
    <property type="entry name" value="Cupredoxin"/>
</dbReference>
<dbReference type="GO" id="GO:0016491">
    <property type="term" value="F:oxidoreductase activity"/>
    <property type="evidence" value="ECO:0007669"/>
    <property type="project" value="UniProtKB-KW"/>
</dbReference>
<dbReference type="PROSITE" id="PS00079">
    <property type="entry name" value="MULTICOPPER_OXIDASE1"/>
    <property type="match status" value="1"/>
</dbReference>
<dbReference type="InterPro" id="IPR001117">
    <property type="entry name" value="Cu-oxidase_2nd"/>
</dbReference>
<dbReference type="Pfam" id="PF07731">
    <property type="entry name" value="Cu-oxidase_2"/>
    <property type="match status" value="1"/>
</dbReference>
<protein>
    <submittedName>
        <fullName evidence="7">Multicopper oxidase MmcO</fullName>
    </submittedName>
</protein>
<keyword evidence="2" id="KW-0560">Oxidoreductase</keyword>
<dbReference type="InterPro" id="IPR019546">
    <property type="entry name" value="TAT_signal_bac_arc"/>
</dbReference>
<dbReference type="PROSITE" id="PS51318">
    <property type="entry name" value="TAT"/>
    <property type="match status" value="1"/>
</dbReference>
<dbReference type="KEGG" id="mgad:MGAD_03330"/>
<feature type="domain" description="Plastocyanin-like" evidence="6">
    <location>
        <begin position="90"/>
        <end position="194"/>
    </location>
</feature>
<dbReference type="InterPro" id="IPR002355">
    <property type="entry name" value="Cu_oxidase_Cu_BS"/>
</dbReference>
<dbReference type="PANTHER" id="PTHR11709:SF394">
    <property type="entry name" value="FI03373P-RELATED"/>
    <property type="match status" value="1"/>
</dbReference>
<dbReference type="CDD" id="cd13870">
    <property type="entry name" value="CuRO_2_CopA_like_1"/>
    <property type="match status" value="1"/>
</dbReference>
<evidence type="ECO:0000256" key="2">
    <source>
        <dbReference type="ARBA" id="ARBA00023002"/>
    </source>
</evidence>
<dbReference type="InterPro" id="IPR011706">
    <property type="entry name" value="Cu-oxidase_C"/>
</dbReference>
<dbReference type="EMBL" id="AP022608">
    <property type="protein sequence ID" value="BBZ15998.1"/>
    <property type="molecule type" value="Genomic_DNA"/>
</dbReference>
<dbReference type="InterPro" id="IPR006311">
    <property type="entry name" value="TAT_signal"/>
</dbReference>
<evidence type="ECO:0000259" key="5">
    <source>
        <dbReference type="Pfam" id="PF07731"/>
    </source>
</evidence>
<dbReference type="InterPro" id="IPR033138">
    <property type="entry name" value="Cu_oxidase_CS"/>
</dbReference>
<evidence type="ECO:0000259" key="4">
    <source>
        <dbReference type="Pfam" id="PF00394"/>
    </source>
</evidence>
<feature type="domain" description="Plastocyanin-like" evidence="5">
    <location>
        <begin position="419"/>
        <end position="522"/>
    </location>
</feature>
<evidence type="ECO:0000313" key="7">
    <source>
        <dbReference type="EMBL" id="BBZ15998.1"/>
    </source>
</evidence>
<evidence type="ECO:0000313" key="8">
    <source>
        <dbReference type="Proteomes" id="UP000466187"/>
    </source>
</evidence>
<keyword evidence="1" id="KW-0479">Metal-binding</keyword>
<evidence type="ECO:0000259" key="6">
    <source>
        <dbReference type="Pfam" id="PF07732"/>
    </source>
</evidence>
<dbReference type="Pfam" id="PF07732">
    <property type="entry name" value="Cu-oxidase_3"/>
    <property type="match status" value="1"/>
</dbReference>
<dbReference type="NCBIfam" id="TIGR01409">
    <property type="entry name" value="TAT_signal_seq"/>
    <property type="match status" value="1"/>
</dbReference>
<organism evidence="7 8">
    <name type="scientific">Mycolicibacterium gadium</name>
    <name type="common">Mycobacterium gadium</name>
    <dbReference type="NCBI Taxonomy" id="1794"/>
    <lineage>
        <taxon>Bacteria</taxon>
        <taxon>Bacillati</taxon>
        <taxon>Actinomycetota</taxon>
        <taxon>Actinomycetes</taxon>
        <taxon>Mycobacteriales</taxon>
        <taxon>Mycobacteriaceae</taxon>
        <taxon>Mycolicibacterium</taxon>
    </lineage>
</organism>
<reference evidence="7 8" key="1">
    <citation type="journal article" date="2019" name="Emerg. Microbes Infect.">
        <title>Comprehensive subspecies identification of 175 nontuberculous mycobacteria species based on 7547 genomic profiles.</title>
        <authorList>
            <person name="Matsumoto Y."/>
            <person name="Kinjo T."/>
            <person name="Motooka D."/>
            <person name="Nabeya D."/>
            <person name="Jung N."/>
            <person name="Uechi K."/>
            <person name="Horii T."/>
            <person name="Iida T."/>
            <person name="Fujita J."/>
            <person name="Nakamura S."/>
        </authorList>
    </citation>
    <scope>NUCLEOTIDE SEQUENCE [LARGE SCALE GENOMIC DNA]</scope>
    <source>
        <strain evidence="7 8">JCM 12688</strain>
    </source>
</reference>
<keyword evidence="3" id="KW-0186">Copper</keyword>